<gene>
    <name evidence="2" type="ORF">EJ05DRAFT_475735</name>
</gene>
<protein>
    <submittedName>
        <fullName evidence="2">Uncharacterized protein</fullName>
    </submittedName>
</protein>
<dbReference type="AlphaFoldDB" id="A0A6A6W667"/>
<dbReference type="Proteomes" id="UP000799437">
    <property type="component" value="Unassembled WGS sequence"/>
</dbReference>
<dbReference type="EMBL" id="ML996571">
    <property type="protein sequence ID" value="KAF2758418.1"/>
    <property type="molecule type" value="Genomic_DNA"/>
</dbReference>
<accession>A0A6A6W667</accession>
<name>A0A6A6W667_9PEZI</name>
<evidence type="ECO:0000256" key="1">
    <source>
        <dbReference type="SAM" id="MobiDB-lite"/>
    </source>
</evidence>
<reference evidence="2" key="1">
    <citation type="journal article" date="2020" name="Stud. Mycol.">
        <title>101 Dothideomycetes genomes: a test case for predicting lifestyles and emergence of pathogens.</title>
        <authorList>
            <person name="Haridas S."/>
            <person name="Albert R."/>
            <person name="Binder M."/>
            <person name="Bloem J."/>
            <person name="Labutti K."/>
            <person name="Salamov A."/>
            <person name="Andreopoulos B."/>
            <person name="Baker S."/>
            <person name="Barry K."/>
            <person name="Bills G."/>
            <person name="Bluhm B."/>
            <person name="Cannon C."/>
            <person name="Castanera R."/>
            <person name="Culley D."/>
            <person name="Daum C."/>
            <person name="Ezra D."/>
            <person name="Gonzalez J."/>
            <person name="Henrissat B."/>
            <person name="Kuo A."/>
            <person name="Liang C."/>
            <person name="Lipzen A."/>
            <person name="Lutzoni F."/>
            <person name="Magnuson J."/>
            <person name="Mondo S."/>
            <person name="Nolan M."/>
            <person name="Ohm R."/>
            <person name="Pangilinan J."/>
            <person name="Park H.-J."/>
            <person name="Ramirez L."/>
            <person name="Alfaro M."/>
            <person name="Sun H."/>
            <person name="Tritt A."/>
            <person name="Yoshinaga Y."/>
            <person name="Zwiers L.-H."/>
            <person name="Turgeon B."/>
            <person name="Goodwin S."/>
            <person name="Spatafora J."/>
            <person name="Crous P."/>
            <person name="Grigoriev I."/>
        </authorList>
    </citation>
    <scope>NUCLEOTIDE SEQUENCE</scope>
    <source>
        <strain evidence="2">CBS 121739</strain>
    </source>
</reference>
<feature type="region of interest" description="Disordered" evidence="1">
    <location>
        <begin position="53"/>
        <end position="81"/>
    </location>
</feature>
<dbReference type="GeneID" id="54484930"/>
<dbReference type="RefSeq" id="XP_033600869.1">
    <property type="nucleotide sequence ID" value="XM_033743876.1"/>
</dbReference>
<proteinExistence type="predicted"/>
<sequence>MSASRNGEGAYTRISETTYGEEDVEEGFYPVTITAGVDKVLAAESAQTETRFTLTGLPTLAPTQNTDGQSEPTTNVPVAPTPTSTGAAAAVTFVQGGMVAGVAAAMAALAL</sequence>
<organism evidence="2 3">
    <name type="scientific">Pseudovirgaria hyperparasitica</name>
    <dbReference type="NCBI Taxonomy" id="470096"/>
    <lineage>
        <taxon>Eukaryota</taxon>
        <taxon>Fungi</taxon>
        <taxon>Dikarya</taxon>
        <taxon>Ascomycota</taxon>
        <taxon>Pezizomycotina</taxon>
        <taxon>Dothideomycetes</taxon>
        <taxon>Dothideomycetes incertae sedis</taxon>
        <taxon>Acrospermales</taxon>
        <taxon>Acrospermaceae</taxon>
        <taxon>Pseudovirgaria</taxon>
    </lineage>
</organism>
<feature type="compositionally biased region" description="Polar residues" evidence="1">
    <location>
        <begin position="61"/>
        <end position="71"/>
    </location>
</feature>
<evidence type="ECO:0000313" key="3">
    <source>
        <dbReference type="Proteomes" id="UP000799437"/>
    </source>
</evidence>
<feature type="compositionally biased region" description="Low complexity" evidence="1">
    <location>
        <begin position="72"/>
        <end position="81"/>
    </location>
</feature>
<evidence type="ECO:0000313" key="2">
    <source>
        <dbReference type="EMBL" id="KAF2758418.1"/>
    </source>
</evidence>
<keyword evidence="3" id="KW-1185">Reference proteome</keyword>